<sequence length="269" mass="29434">MIGALASPSAGTCPEHLQLGGLRLVNGSEVLAPEPCADEDAYLLVVSLWREGGALFLYGPARGIRPWASGGACVLIPKSLVQPQAELLDELPCRAVPAMSGIARLLADFVTDVWNDRESLRPADGPRVGMALLGLISALLHNLMEDGHGGMRQRSGRDALDQRIRTFIQRHLRDPALTPGRVAAAHRISLSHLHEIFAEQGLTVSAWIRRQRLERARRDLADPALREVPIQDVSATWVFSHPADFSRAFRRAFGVSPSGFRRRALAEPE</sequence>
<dbReference type="AlphaFoldDB" id="A0A4R4X4R0"/>
<dbReference type="InterPro" id="IPR018060">
    <property type="entry name" value="HTH_AraC"/>
</dbReference>
<dbReference type="InterPro" id="IPR050204">
    <property type="entry name" value="AraC_XylS_family_regulators"/>
</dbReference>
<keyword evidence="6" id="KW-1185">Reference proteome</keyword>
<dbReference type="Gene3D" id="1.10.10.60">
    <property type="entry name" value="Homeodomain-like"/>
    <property type="match status" value="1"/>
</dbReference>
<keyword evidence="3" id="KW-0804">Transcription</keyword>
<dbReference type="Proteomes" id="UP000294543">
    <property type="component" value="Unassembled WGS sequence"/>
</dbReference>
<dbReference type="Pfam" id="PF12833">
    <property type="entry name" value="HTH_18"/>
    <property type="match status" value="1"/>
</dbReference>
<reference evidence="5 6" key="1">
    <citation type="submission" date="2019-03" db="EMBL/GenBank/DDBJ databases">
        <title>Draft genome sequences of novel Actinobacteria.</title>
        <authorList>
            <person name="Sahin N."/>
            <person name="Ay H."/>
            <person name="Saygin H."/>
        </authorList>
    </citation>
    <scope>NUCLEOTIDE SEQUENCE [LARGE SCALE GENOMIC DNA]</scope>
    <source>
        <strain evidence="5 6">KC712</strain>
    </source>
</reference>
<dbReference type="SUPFAM" id="SSF46689">
    <property type="entry name" value="Homeodomain-like"/>
    <property type="match status" value="1"/>
</dbReference>
<evidence type="ECO:0000256" key="3">
    <source>
        <dbReference type="ARBA" id="ARBA00023163"/>
    </source>
</evidence>
<evidence type="ECO:0000259" key="4">
    <source>
        <dbReference type="PROSITE" id="PS01124"/>
    </source>
</evidence>
<protein>
    <submittedName>
        <fullName evidence="5">Helix-turn-helix domain-containing protein</fullName>
    </submittedName>
</protein>
<dbReference type="PROSITE" id="PS01124">
    <property type="entry name" value="HTH_ARAC_FAMILY_2"/>
    <property type="match status" value="1"/>
</dbReference>
<feature type="domain" description="HTH araC/xylS-type" evidence="4">
    <location>
        <begin position="162"/>
        <end position="263"/>
    </location>
</feature>
<gene>
    <name evidence="5" type="ORF">E1294_03330</name>
</gene>
<dbReference type="SMART" id="SM00342">
    <property type="entry name" value="HTH_ARAC"/>
    <property type="match status" value="1"/>
</dbReference>
<comment type="caution">
    <text evidence="5">The sequence shown here is derived from an EMBL/GenBank/DDBJ whole genome shotgun (WGS) entry which is preliminary data.</text>
</comment>
<evidence type="ECO:0000256" key="1">
    <source>
        <dbReference type="ARBA" id="ARBA00023015"/>
    </source>
</evidence>
<evidence type="ECO:0000313" key="6">
    <source>
        <dbReference type="Proteomes" id="UP000294543"/>
    </source>
</evidence>
<evidence type="ECO:0000256" key="2">
    <source>
        <dbReference type="ARBA" id="ARBA00023125"/>
    </source>
</evidence>
<dbReference type="GO" id="GO:0043565">
    <property type="term" value="F:sequence-specific DNA binding"/>
    <property type="evidence" value="ECO:0007669"/>
    <property type="project" value="InterPro"/>
</dbReference>
<dbReference type="GO" id="GO:0003700">
    <property type="term" value="F:DNA-binding transcription factor activity"/>
    <property type="evidence" value="ECO:0007669"/>
    <property type="project" value="InterPro"/>
</dbReference>
<proteinExistence type="predicted"/>
<dbReference type="InterPro" id="IPR009057">
    <property type="entry name" value="Homeodomain-like_sf"/>
</dbReference>
<evidence type="ECO:0000313" key="5">
    <source>
        <dbReference type="EMBL" id="TDD25321.1"/>
    </source>
</evidence>
<dbReference type="OrthoDB" id="9799345at2"/>
<name>A0A4R4X4R0_9ACTN</name>
<keyword evidence="2" id="KW-0238">DNA-binding</keyword>
<accession>A0A4R4X4R0</accession>
<organism evidence="5 6">
    <name type="scientific">Nonomuraea diastatica</name>
    <dbReference type="NCBI Taxonomy" id="1848329"/>
    <lineage>
        <taxon>Bacteria</taxon>
        <taxon>Bacillati</taxon>
        <taxon>Actinomycetota</taxon>
        <taxon>Actinomycetes</taxon>
        <taxon>Streptosporangiales</taxon>
        <taxon>Streptosporangiaceae</taxon>
        <taxon>Nonomuraea</taxon>
    </lineage>
</organism>
<dbReference type="EMBL" id="SMKP01000006">
    <property type="protein sequence ID" value="TDD25321.1"/>
    <property type="molecule type" value="Genomic_DNA"/>
</dbReference>
<dbReference type="PANTHER" id="PTHR46796">
    <property type="entry name" value="HTH-TYPE TRANSCRIPTIONAL ACTIVATOR RHAS-RELATED"/>
    <property type="match status" value="1"/>
</dbReference>
<dbReference type="RefSeq" id="WP_132504302.1">
    <property type="nucleotide sequence ID" value="NZ_SMKP01000006.1"/>
</dbReference>
<dbReference type="PANTHER" id="PTHR46796:SF6">
    <property type="entry name" value="ARAC SUBFAMILY"/>
    <property type="match status" value="1"/>
</dbReference>
<keyword evidence="1" id="KW-0805">Transcription regulation</keyword>